<comment type="caution">
    <text evidence="4">The sequence shown here is derived from an EMBL/GenBank/DDBJ whole genome shotgun (WGS) entry which is preliminary data.</text>
</comment>
<evidence type="ECO:0000259" key="3">
    <source>
        <dbReference type="PROSITE" id="PS51206"/>
    </source>
</evidence>
<feature type="domain" description="SF3 helicase" evidence="3">
    <location>
        <begin position="273"/>
        <end position="429"/>
    </location>
</feature>
<dbReference type="EMBL" id="JACOQK010000001">
    <property type="protein sequence ID" value="MBC5787086.1"/>
    <property type="molecule type" value="Genomic_DNA"/>
</dbReference>
<name>A0ABR7IPN7_9CLOT</name>
<dbReference type="SUPFAM" id="SSF52540">
    <property type="entry name" value="P-loop containing nucleoside triphosphate hydrolases"/>
    <property type="match status" value="1"/>
</dbReference>
<sequence length="684" mass="78226">MNGKKKDAPLATNGTSGTSTACDINCDYDNTVSFDIQDDSYDLTYNGMLRAVTSEYLGGIDPDMPPSPAQVEAELLQATNNAIEYYNLGDRDPNAPANAKLRDAYPDAKAPDERVRKFRALVPWQVAQVIKHLHRAKCVCWMDDFDDGNFDIGIYQTEGDMEGIYDTSQGTLEQLIREYHSTITSRDVAEVVSVLRVDCERVKSCDNPDLIAVKNGIFDYKKKVLMPFDPSYVFVTKSGVDFVMNAPNPVIHNDDGTDWDVVSWVDDLSDDSGVTQLLWEMLGAAIRPGVSWNKSAWLYSETGNNGKGTYCTLMRNLCGKGAWTSITLKAFGEPFMLEPLMRVSAIITDENDTSTYLDDASALKSIITGDPFQINCKFKDPRALRFRGFMTQCVNAYPRLRDRSESMYRRLLVVPFNKRFEGHERTRKRRASNLCDEFTKDGIEGYFAEKQAQQSEILSVESEVRPVQSEVTPVESEQTREKSEFAATPVIIAVQQPDTPQEAFHVYEPDKDDVYAMAGDLRRAYMRHCEEKGQKDYMDNTYRRFAEVQARPDDTWLELHAEVTRAREQFHQTKAELEAMKEMRRDFAVSMAIFRMVNRQSKSPMARMMADMYAMMFQQMMQVQREEAERKLYERRKAMWDAEKALKNELKRGEIGYKPHEMPARLQRIVDGFGRSDDDRSFGE</sequence>
<dbReference type="InterPro" id="IPR014015">
    <property type="entry name" value="Helicase_SF3_DNA-vir"/>
</dbReference>
<dbReference type="Gene3D" id="3.40.50.300">
    <property type="entry name" value="P-loop containing nucleotide triphosphate hydrolases"/>
    <property type="match status" value="1"/>
</dbReference>
<dbReference type="InterPro" id="IPR045455">
    <property type="entry name" value="NrS-1_pol-like_helicase"/>
</dbReference>
<reference evidence="4 5" key="1">
    <citation type="submission" date="2020-08" db="EMBL/GenBank/DDBJ databases">
        <title>Genome public.</title>
        <authorList>
            <person name="Liu C."/>
            <person name="Sun Q."/>
        </authorList>
    </citation>
    <scope>NUCLEOTIDE SEQUENCE [LARGE SCALE GENOMIC DNA]</scope>
    <source>
        <strain evidence="4 5">NSJ-27</strain>
    </source>
</reference>
<dbReference type="Pfam" id="PF19263">
    <property type="entry name" value="DUF5906"/>
    <property type="match status" value="1"/>
</dbReference>
<keyword evidence="5" id="KW-1185">Reference proteome</keyword>
<dbReference type="NCBIfam" id="TIGR01613">
    <property type="entry name" value="primase_Cterm"/>
    <property type="match status" value="1"/>
</dbReference>
<evidence type="ECO:0000313" key="5">
    <source>
        <dbReference type="Proteomes" id="UP000649151"/>
    </source>
</evidence>
<evidence type="ECO:0000256" key="1">
    <source>
        <dbReference type="ARBA" id="ARBA00022741"/>
    </source>
</evidence>
<evidence type="ECO:0000256" key="2">
    <source>
        <dbReference type="ARBA" id="ARBA00022840"/>
    </source>
</evidence>
<keyword evidence="2" id="KW-0067">ATP-binding</keyword>
<dbReference type="PROSITE" id="PS51257">
    <property type="entry name" value="PROKAR_LIPOPROTEIN"/>
    <property type="match status" value="1"/>
</dbReference>
<dbReference type="RefSeq" id="WP_186996192.1">
    <property type="nucleotide sequence ID" value="NZ_JACOQK010000001.1"/>
</dbReference>
<dbReference type="Pfam" id="PF08706">
    <property type="entry name" value="D5_N"/>
    <property type="match status" value="1"/>
</dbReference>
<proteinExistence type="predicted"/>
<evidence type="ECO:0000313" key="4">
    <source>
        <dbReference type="EMBL" id="MBC5787086.1"/>
    </source>
</evidence>
<protein>
    <recommendedName>
        <fullName evidence="3">SF3 helicase domain-containing protein</fullName>
    </recommendedName>
</protein>
<dbReference type="InterPro" id="IPR006500">
    <property type="entry name" value="Helicase_put_C_phage/plasmid"/>
</dbReference>
<gene>
    <name evidence="4" type="ORF">H8Z77_03480</name>
</gene>
<dbReference type="PROSITE" id="PS51206">
    <property type="entry name" value="SF3_HELICASE_1"/>
    <property type="match status" value="1"/>
</dbReference>
<dbReference type="Proteomes" id="UP000649151">
    <property type="component" value="Unassembled WGS sequence"/>
</dbReference>
<keyword evidence="1" id="KW-0547">Nucleotide-binding</keyword>
<organism evidence="4 5">
    <name type="scientific">Clostridium facile</name>
    <dbReference type="NCBI Taxonomy" id="2763035"/>
    <lineage>
        <taxon>Bacteria</taxon>
        <taxon>Bacillati</taxon>
        <taxon>Bacillota</taxon>
        <taxon>Clostridia</taxon>
        <taxon>Eubacteriales</taxon>
        <taxon>Clostridiaceae</taxon>
        <taxon>Clostridium</taxon>
    </lineage>
</organism>
<accession>A0ABR7IPN7</accession>
<dbReference type="InterPro" id="IPR014818">
    <property type="entry name" value="Phage/plasmid_primase_P4_C"/>
</dbReference>
<dbReference type="InterPro" id="IPR027417">
    <property type="entry name" value="P-loop_NTPase"/>
</dbReference>